<protein>
    <submittedName>
        <fullName evidence="1">Uncharacterized protein</fullName>
    </submittedName>
</protein>
<evidence type="ECO:0000313" key="2">
    <source>
        <dbReference type="Proteomes" id="UP000605099"/>
    </source>
</evidence>
<sequence>MFRLIKLLLILIGLAAVLWFGANRYAEYRVRTSFAEAGMNDKAAACMGRRLVKRLSFVQLLKLCEFEKETRTVGGLVRAVQRMDDREIVTVTTSSAALCSTGLAR</sequence>
<keyword evidence="2" id="KW-1185">Reference proteome</keyword>
<gene>
    <name evidence="1" type="ORF">GCM10011349_17220</name>
</gene>
<name>A0ABQ2JKB0_9SPHN</name>
<accession>A0ABQ2JKB0</accession>
<reference evidence="2" key="1">
    <citation type="journal article" date="2019" name="Int. J. Syst. Evol. Microbiol.">
        <title>The Global Catalogue of Microorganisms (GCM) 10K type strain sequencing project: providing services to taxonomists for standard genome sequencing and annotation.</title>
        <authorList>
            <consortium name="The Broad Institute Genomics Platform"/>
            <consortium name="The Broad Institute Genome Sequencing Center for Infectious Disease"/>
            <person name="Wu L."/>
            <person name="Ma J."/>
        </authorList>
    </citation>
    <scope>NUCLEOTIDE SEQUENCE [LARGE SCALE GENOMIC DNA]</scope>
    <source>
        <strain evidence="2">CGMCC 1.6784</strain>
    </source>
</reference>
<evidence type="ECO:0000313" key="1">
    <source>
        <dbReference type="EMBL" id="GGN48072.1"/>
    </source>
</evidence>
<dbReference type="RefSeq" id="WP_188819265.1">
    <property type="nucleotide sequence ID" value="NZ_BMLK01000007.1"/>
</dbReference>
<comment type="caution">
    <text evidence="1">The sequence shown here is derived from an EMBL/GenBank/DDBJ whole genome shotgun (WGS) entry which is preliminary data.</text>
</comment>
<dbReference type="Proteomes" id="UP000605099">
    <property type="component" value="Unassembled WGS sequence"/>
</dbReference>
<dbReference type="EMBL" id="BMLK01000007">
    <property type="protein sequence ID" value="GGN48072.1"/>
    <property type="molecule type" value="Genomic_DNA"/>
</dbReference>
<proteinExistence type="predicted"/>
<organism evidence="1 2">
    <name type="scientific">Novosphingobium indicum</name>
    <dbReference type="NCBI Taxonomy" id="462949"/>
    <lineage>
        <taxon>Bacteria</taxon>
        <taxon>Pseudomonadati</taxon>
        <taxon>Pseudomonadota</taxon>
        <taxon>Alphaproteobacteria</taxon>
        <taxon>Sphingomonadales</taxon>
        <taxon>Sphingomonadaceae</taxon>
        <taxon>Novosphingobium</taxon>
    </lineage>
</organism>